<evidence type="ECO:0000313" key="2">
    <source>
        <dbReference type="EnsemblPlants" id="OMERI06G19070.3"/>
    </source>
</evidence>
<proteinExistence type="predicted"/>
<dbReference type="AlphaFoldDB" id="A0A0E0E2X8"/>
<feature type="region of interest" description="Disordered" evidence="1">
    <location>
        <begin position="17"/>
        <end position="37"/>
    </location>
</feature>
<evidence type="ECO:0000256" key="1">
    <source>
        <dbReference type="SAM" id="MobiDB-lite"/>
    </source>
</evidence>
<sequence length="109" mass="12249">MGLIRFGWGRAGLRPNTRGSARLGLNPGPQKKLRSVKPGKDCIQAYPGLSPSFWASKCTRRRMRRVRRRGDGDGGGALPPGDRTLRWPPSHRNLQILGGSRYRIWSRTK</sequence>
<name>A0A0E0E2X8_9ORYZ</name>
<dbReference type="Gramene" id="OMERI06G19070.3">
    <property type="protein sequence ID" value="OMERI06G19070.3"/>
    <property type="gene ID" value="OMERI06G19070"/>
</dbReference>
<dbReference type="EnsemblPlants" id="OMERI06G19070.3">
    <property type="protein sequence ID" value="OMERI06G19070.3"/>
    <property type="gene ID" value="OMERI06G19070"/>
</dbReference>
<dbReference type="HOGENOM" id="CLU_2188164_0_0_1"/>
<reference evidence="2" key="1">
    <citation type="submission" date="2015-04" db="UniProtKB">
        <authorList>
            <consortium name="EnsemblPlants"/>
        </authorList>
    </citation>
    <scope>IDENTIFICATION</scope>
</reference>
<feature type="region of interest" description="Disordered" evidence="1">
    <location>
        <begin position="65"/>
        <end position="92"/>
    </location>
</feature>
<protein>
    <submittedName>
        <fullName evidence="2">Uncharacterized protein</fullName>
    </submittedName>
</protein>
<evidence type="ECO:0000313" key="3">
    <source>
        <dbReference type="Proteomes" id="UP000008021"/>
    </source>
</evidence>
<accession>A0A0E0E2X8</accession>
<keyword evidence="3" id="KW-1185">Reference proteome</keyword>
<dbReference type="Proteomes" id="UP000008021">
    <property type="component" value="Chromosome 6"/>
</dbReference>
<reference evidence="2" key="2">
    <citation type="submission" date="2018-05" db="EMBL/GenBank/DDBJ databases">
        <title>OmerRS3 (Oryza meridionalis Reference Sequence Version 3).</title>
        <authorList>
            <person name="Zhang J."/>
            <person name="Kudrna D."/>
            <person name="Lee S."/>
            <person name="Talag J."/>
            <person name="Welchert J."/>
            <person name="Wing R.A."/>
        </authorList>
    </citation>
    <scope>NUCLEOTIDE SEQUENCE [LARGE SCALE GENOMIC DNA]</scope>
    <source>
        <strain evidence="2">cv. OR44</strain>
    </source>
</reference>
<organism evidence="2">
    <name type="scientific">Oryza meridionalis</name>
    <dbReference type="NCBI Taxonomy" id="40149"/>
    <lineage>
        <taxon>Eukaryota</taxon>
        <taxon>Viridiplantae</taxon>
        <taxon>Streptophyta</taxon>
        <taxon>Embryophyta</taxon>
        <taxon>Tracheophyta</taxon>
        <taxon>Spermatophyta</taxon>
        <taxon>Magnoliopsida</taxon>
        <taxon>Liliopsida</taxon>
        <taxon>Poales</taxon>
        <taxon>Poaceae</taxon>
        <taxon>BOP clade</taxon>
        <taxon>Oryzoideae</taxon>
        <taxon>Oryzeae</taxon>
        <taxon>Oryzinae</taxon>
        <taxon>Oryza</taxon>
    </lineage>
</organism>